<evidence type="ECO:0000313" key="2">
    <source>
        <dbReference type="Proteomes" id="UP000221101"/>
    </source>
</evidence>
<proteinExistence type="predicted"/>
<keyword evidence="2" id="KW-1185">Reference proteome</keyword>
<accession>A0A2D0LFI8</accession>
<dbReference type="GO" id="GO:0004043">
    <property type="term" value="F:L-aminoadipate-semialdehyde dehydrogenase [NAD(P)+] activity"/>
    <property type="evidence" value="ECO:0007669"/>
    <property type="project" value="UniProtKB-EC"/>
</dbReference>
<comment type="caution">
    <text evidence="1">The sequence shown here is derived from an EMBL/GenBank/DDBJ whole genome shotgun (WGS) entry which is preliminary data.</text>
</comment>
<dbReference type="EMBL" id="NJCX01000004">
    <property type="protein sequence ID" value="PHM74458.1"/>
    <property type="molecule type" value="Genomic_DNA"/>
</dbReference>
<evidence type="ECO:0000313" key="1">
    <source>
        <dbReference type="EMBL" id="PHM74458.1"/>
    </source>
</evidence>
<dbReference type="EC" id="1.2.1.31" evidence="1"/>
<gene>
    <name evidence="1" type="ORF">Xkoz_00696</name>
</gene>
<organism evidence="1 2">
    <name type="scientific">Xenorhabdus kozodoii</name>
    <dbReference type="NCBI Taxonomy" id="351676"/>
    <lineage>
        <taxon>Bacteria</taxon>
        <taxon>Pseudomonadati</taxon>
        <taxon>Pseudomonadota</taxon>
        <taxon>Gammaproteobacteria</taxon>
        <taxon>Enterobacterales</taxon>
        <taxon>Morganellaceae</taxon>
        <taxon>Xenorhabdus</taxon>
    </lineage>
</organism>
<keyword evidence="1" id="KW-0560">Oxidoreductase</keyword>
<protein>
    <submittedName>
        <fullName evidence="1">Non-ribosomal peptide synthetase</fullName>
        <ecNumber evidence="1">1.2.1.31</ecNumber>
    </submittedName>
</protein>
<name>A0A2D0LFI8_9GAMM</name>
<sequence length="107" mass="12809">MELSESSLNSNLYHLHPAQEDVFFEQILNEKMQSGTKEKAKLRIQQQIDKPIRFFKKSLYQITWTRLTAEKHYLPYKFKLNINTEWTKYSKGLALMPVNIRNKSIFI</sequence>
<dbReference type="Proteomes" id="UP000221101">
    <property type="component" value="Unassembled WGS sequence"/>
</dbReference>
<dbReference type="RefSeq" id="WP_099140775.1">
    <property type="nucleotide sequence ID" value="NZ_CAWNOR010000075.1"/>
</dbReference>
<reference evidence="1 2" key="1">
    <citation type="journal article" date="2017" name="Nat. Microbiol.">
        <title>Natural product diversity associated with the nematode symbionts Photorhabdus and Xenorhabdus.</title>
        <authorList>
            <person name="Tobias N.J."/>
            <person name="Wolff H."/>
            <person name="Djahanschiri B."/>
            <person name="Grundmann F."/>
            <person name="Kronenwerth M."/>
            <person name="Shi Y.M."/>
            <person name="Simonyi S."/>
            <person name="Grun P."/>
            <person name="Shapiro-Ilan D."/>
            <person name="Pidot S.J."/>
            <person name="Stinear T.P."/>
            <person name="Ebersberger I."/>
            <person name="Bode H.B."/>
        </authorList>
    </citation>
    <scope>NUCLEOTIDE SEQUENCE [LARGE SCALE GENOMIC DNA]</scope>
    <source>
        <strain evidence="1 2">DSM 17907</strain>
    </source>
</reference>
<dbReference type="AlphaFoldDB" id="A0A2D0LFI8"/>